<dbReference type="Proteomes" id="UP001354989">
    <property type="component" value="Chromosome"/>
</dbReference>
<dbReference type="EMBL" id="AP025292">
    <property type="protein sequence ID" value="BDC99868.1"/>
    <property type="molecule type" value="Genomic_DNA"/>
</dbReference>
<evidence type="ECO:0000313" key="2">
    <source>
        <dbReference type="Proteomes" id="UP001354989"/>
    </source>
</evidence>
<name>A0ABN6L9P7_9BACT</name>
<reference evidence="1 2" key="1">
    <citation type="submission" date="2021-12" db="EMBL/GenBank/DDBJ databases">
        <title>Genome sequencing of bacteria with rrn-lacking chromosome and rrn-plasmid.</title>
        <authorList>
            <person name="Anda M."/>
            <person name="Iwasaki W."/>
        </authorList>
    </citation>
    <scope>NUCLEOTIDE SEQUENCE [LARGE SCALE GENOMIC DNA]</scope>
    <source>
        <strain evidence="1 2">NBRC 101262</strain>
    </source>
</reference>
<dbReference type="RefSeq" id="WP_338397055.1">
    <property type="nucleotide sequence ID" value="NZ_AP025292.1"/>
</dbReference>
<evidence type="ECO:0000313" key="1">
    <source>
        <dbReference type="EMBL" id="BDC99868.1"/>
    </source>
</evidence>
<gene>
    <name evidence="1" type="ORF">PEPS_21490</name>
</gene>
<organism evidence="1 2">
    <name type="scientific">Persicobacter psychrovividus</name>
    <dbReference type="NCBI Taxonomy" id="387638"/>
    <lineage>
        <taxon>Bacteria</taxon>
        <taxon>Pseudomonadati</taxon>
        <taxon>Bacteroidota</taxon>
        <taxon>Cytophagia</taxon>
        <taxon>Cytophagales</taxon>
        <taxon>Persicobacteraceae</taxon>
        <taxon>Persicobacter</taxon>
    </lineage>
</organism>
<accession>A0ABN6L9P7</accession>
<proteinExistence type="predicted"/>
<keyword evidence="2" id="KW-1185">Reference proteome</keyword>
<protein>
    <submittedName>
        <fullName evidence="1">Uncharacterized protein</fullName>
    </submittedName>
</protein>
<sequence length="336" mass="39058">MINQINKGALRDYAKNFTLEFSANFFRSAPVVKGAHLTTLCSVNQVNFFVIQILFEKWHIETQKIKSPYFNFSAAEVQEAFVRFKNILSNHIAVEQYDFEPLLEEACYRALLLTFDPEDYYEEMLDHWVGDTVYLMELENWTKYLKINPMPIDKMVQIWQAEHIQQMSVADTRTQLHEVISHTSWTTPDTDTLIEEYSRVFPLNLEKLSQPQEEDAVSGLPLAENDKLLGEIETLHDQLTKGKPVQFKTLGDRLKEKNSRSIAESISLNDRFMFTNELFGGSKKSFREALDHIENLETNDEAATYLINNFARPYAWDMEATETKQLLNLVASKFQE</sequence>